<feature type="compositionally biased region" description="Low complexity" evidence="1">
    <location>
        <begin position="231"/>
        <end position="240"/>
    </location>
</feature>
<dbReference type="AlphaFoldDB" id="A0A9N9RLI5"/>
<keyword evidence="3" id="KW-1185">Reference proteome</keyword>
<feature type="region of interest" description="Disordered" evidence="1">
    <location>
        <begin position="1"/>
        <end position="43"/>
    </location>
</feature>
<reference evidence="2" key="1">
    <citation type="submission" date="2022-01" db="EMBL/GenBank/DDBJ databases">
        <authorList>
            <person name="King R."/>
        </authorList>
    </citation>
    <scope>NUCLEOTIDE SEQUENCE</scope>
</reference>
<name>A0A9N9RLI5_9DIPT</name>
<feature type="region of interest" description="Disordered" evidence="1">
    <location>
        <begin position="130"/>
        <end position="240"/>
    </location>
</feature>
<dbReference type="Proteomes" id="UP001153620">
    <property type="component" value="Chromosome 1"/>
</dbReference>
<gene>
    <name evidence="2" type="ORF">CHIRRI_LOCUS1986</name>
</gene>
<evidence type="ECO:0000313" key="2">
    <source>
        <dbReference type="EMBL" id="CAG9799011.1"/>
    </source>
</evidence>
<feature type="compositionally biased region" description="Polar residues" evidence="1">
    <location>
        <begin position="17"/>
        <end position="36"/>
    </location>
</feature>
<organism evidence="2 3">
    <name type="scientific">Chironomus riparius</name>
    <dbReference type="NCBI Taxonomy" id="315576"/>
    <lineage>
        <taxon>Eukaryota</taxon>
        <taxon>Metazoa</taxon>
        <taxon>Ecdysozoa</taxon>
        <taxon>Arthropoda</taxon>
        <taxon>Hexapoda</taxon>
        <taxon>Insecta</taxon>
        <taxon>Pterygota</taxon>
        <taxon>Neoptera</taxon>
        <taxon>Endopterygota</taxon>
        <taxon>Diptera</taxon>
        <taxon>Nematocera</taxon>
        <taxon>Chironomoidea</taxon>
        <taxon>Chironomidae</taxon>
        <taxon>Chironominae</taxon>
        <taxon>Chironomus</taxon>
    </lineage>
</organism>
<evidence type="ECO:0000256" key="1">
    <source>
        <dbReference type="SAM" id="MobiDB-lite"/>
    </source>
</evidence>
<dbReference type="EMBL" id="OU895877">
    <property type="protein sequence ID" value="CAG9799011.1"/>
    <property type="molecule type" value="Genomic_DNA"/>
</dbReference>
<protein>
    <submittedName>
        <fullName evidence="2">Uncharacterized protein</fullName>
    </submittedName>
</protein>
<accession>A0A9N9RLI5</accession>
<sequence>MSPSSKNKNPKNKPSKTANNGNKISNYIQRTNNNTLPDKKDSVSEPFSVNDIQMGSNEVPLMVKFVFKCVRTAQALMSLLTNQKSVIPSDSRSISDFSFDPLNPSVRGLNKTSTRNETDSTVIPEITTEVETATVNEDYDTEQPIEDEFNEIPVEDEVEESADENVEGEIEEPAEENVEGEIEEPVDDNVEGEIEEPAEENFEGEIEEPVDDNVEGETEPDETTTTDQPDETNTTVEPDE</sequence>
<feature type="compositionally biased region" description="Acidic residues" evidence="1">
    <location>
        <begin position="137"/>
        <end position="230"/>
    </location>
</feature>
<reference evidence="2" key="2">
    <citation type="submission" date="2022-10" db="EMBL/GenBank/DDBJ databases">
        <authorList>
            <consortium name="ENA_rothamsted_submissions"/>
            <consortium name="culmorum"/>
            <person name="King R."/>
        </authorList>
    </citation>
    <scope>NUCLEOTIDE SEQUENCE</scope>
</reference>
<proteinExistence type="predicted"/>
<evidence type="ECO:0000313" key="3">
    <source>
        <dbReference type="Proteomes" id="UP001153620"/>
    </source>
</evidence>